<evidence type="ECO:0000259" key="1">
    <source>
        <dbReference type="SMART" id="SM00481"/>
    </source>
</evidence>
<dbReference type="SMART" id="SM00481">
    <property type="entry name" value="POLIIIAc"/>
    <property type="match status" value="1"/>
</dbReference>
<dbReference type="InterPro" id="IPR003141">
    <property type="entry name" value="Pol/His_phosphatase_N"/>
</dbReference>
<sequence length="288" mass="32466">MAGDLHTHTNFSDGSTDIERLPFLAMRAGLTHLAISDHDSIQALEWAQQHPCEQGVSIIPAAELTCFDTRRGQRVHLLCYLPNLTQELRSFCEEMARRRNEATGKSIEELEKRYPQFTRDAVLEVSKRSGITYKTHIIRVLYEYGYTDGIYKELYRELFGKGGSVLHDPAYEPLEEVLEIVHRACGVAVLAHPTVYHSMELAKELGEKGLLDGVEIEHPRNSPEDKKTLHAMAQNYGWIVTGGSDFHGMHMSKPAPLGSCVTQDSQIEALLERSCRKKICKNCESVVK</sequence>
<dbReference type="GO" id="GO:0035312">
    <property type="term" value="F:5'-3' DNA exonuclease activity"/>
    <property type="evidence" value="ECO:0007669"/>
    <property type="project" value="TreeGrafter"/>
</dbReference>
<dbReference type="AlphaFoldDB" id="A0A9D2Q474"/>
<organism evidence="2 3">
    <name type="scientific">Candidatus Ruthenibacterium merdavium</name>
    <dbReference type="NCBI Taxonomy" id="2838752"/>
    <lineage>
        <taxon>Bacteria</taxon>
        <taxon>Bacillati</taxon>
        <taxon>Bacillota</taxon>
        <taxon>Clostridia</taxon>
        <taxon>Eubacteriales</taxon>
        <taxon>Oscillospiraceae</taxon>
        <taxon>Ruthenibacterium</taxon>
    </lineage>
</organism>
<dbReference type="PANTHER" id="PTHR42924:SF3">
    <property type="entry name" value="POLYMERASE_HISTIDINOL PHOSPHATASE N-TERMINAL DOMAIN-CONTAINING PROTEIN"/>
    <property type="match status" value="1"/>
</dbReference>
<accession>A0A9D2Q474</accession>
<proteinExistence type="predicted"/>
<protein>
    <submittedName>
        <fullName evidence="2">PHP domain-containing protein</fullName>
    </submittedName>
</protein>
<dbReference type="Gene3D" id="3.20.20.140">
    <property type="entry name" value="Metal-dependent hydrolases"/>
    <property type="match status" value="1"/>
</dbReference>
<dbReference type="InterPro" id="IPR004013">
    <property type="entry name" value="PHP_dom"/>
</dbReference>
<reference evidence="2" key="1">
    <citation type="journal article" date="2021" name="PeerJ">
        <title>Extensive microbial diversity within the chicken gut microbiome revealed by metagenomics and culture.</title>
        <authorList>
            <person name="Gilroy R."/>
            <person name="Ravi A."/>
            <person name="Getino M."/>
            <person name="Pursley I."/>
            <person name="Horton D.L."/>
            <person name="Alikhan N.F."/>
            <person name="Baker D."/>
            <person name="Gharbi K."/>
            <person name="Hall N."/>
            <person name="Watson M."/>
            <person name="Adriaenssens E.M."/>
            <person name="Foster-Nyarko E."/>
            <person name="Jarju S."/>
            <person name="Secka A."/>
            <person name="Antonio M."/>
            <person name="Oren A."/>
            <person name="Chaudhuri R.R."/>
            <person name="La Ragione R."/>
            <person name="Hildebrand F."/>
            <person name="Pallen M.J."/>
        </authorList>
    </citation>
    <scope>NUCLEOTIDE SEQUENCE</scope>
    <source>
        <strain evidence="2">5933</strain>
    </source>
</reference>
<dbReference type="EMBL" id="DWWA01000001">
    <property type="protein sequence ID" value="HJC71180.1"/>
    <property type="molecule type" value="Genomic_DNA"/>
</dbReference>
<dbReference type="Gene3D" id="1.10.150.650">
    <property type="match status" value="1"/>
</dbReference>
<name>A0A9D2Q474_9FIRM</name>
<feature type="domain" description="Polymerase/histidinol phosphatase N-terminal" evidence="1">
    <location>
        <begin position="3"/>
        <end position="68"/>
    </location>
</feature>
<dbReference type="GO" id="GO:0004534">
    <property type="term" value="F:5'-3' RNA exonuclease activity"/>
    <property type="evidence" value="ECO:0007669"/>
    <property type="project" value="TreeGrafter"/>
</dbReference>
<evidence type="ECO:0000313" key="3">
    <source>
        <dbReference type="Proteomes" id="UP000823918"/>
    </source>
</evidence>
<reference evidence="2" key="2">
    <citation type="submission" date="2021-04" db="EMBL/GenBank/DDBJ databases">
        <authorList>
            <person name="Gilroy R."/>
        </authorList>
    </citation>
    <scope>NUCLEOTIDE SEQUENCE</scope>
    <source>
        <strain evidence="2">5933</strain>
    </source>
</reference>
<dbReference type="InterPro" id="IPR052018">
    <property type="entry name" value="PHP_domain"/>
</dbReference>
<dbReference type="Proteomes" id="UP000823918">
    <property type="component" value="Unassembled WGS sequence"/>
</dbReference>
<comment type="caution">
    <text evidence="2">The sequence shown here is derived from an EMBL/GenBank/DDBJ whole genome shotgun (WGS) entry which is preliminary data.</text>
</comment>
<dbReference type="Pfam" id="PF02811">
    <property type="entry name" value="PHP"/>
    <property type="match status" value="1"/>
</dbReference>
<dbReference type="InterPro" id="IPR016195">
    <property type="entry name" value="Pol/histidinol_Pase-like"/>
</dbReference>
<dbReference type="SUPFAM" id="SSF89550">
    <property type="entry name" value="PHP domain-like"/>
    <property type="match status" value="1"/>
</dbReference>
<evidence type="ECO:0000313" key="2">
    <source>
        <dbReference type="EMBL" id="HJC71180.1"/>
    </source>
</evidence>
<dbReference type="CDD" id="cd07438">
    <property type="entry name" value="PHP_HisPPase_AMP"/>
    <property type="match status" value="1"/>
</dbReference>
<dbReference type="PANTHER" id="PTHR42924">
    <property type="entry name" value="EXONUCLEASE"/>
    <property type="match status" value="1"/>
</dbReference>
<gene>
    <name evidence="2" type="ORF">H9698_00070</name>
</gene>